<accession>A0AAP0L4Q0</accession>
<dbReference type="Gene3D" id="2.60.110.10">
    <property type="entry name" value="Thaumatin"/>
    <property type="match status" value="1"/>
</dbReference>
<dbReference type="Pfam" id="PF00314">
    <property type="entry name" value="Thaumatin"/>
    <property type="match status" value="1"/>
</dbReference>
<protein>
    <submittedName>
        <fullName evidence="1">Uncharacterized protein</fullName>
    </submittedName>
</protein>
<dbReference type="PANTHER" id="PTHR31048">
    <property type="entry name" value="OS03G0233200 PROTEIN"/>
    <property type="match status" value="1"/>
</dbReference>
<dbReference type="InterPro" id="IPR001938">
    <property type="entry name" value="Thaumatin"/>
</dbReference>
<dbReference type="SUPFAM" id="SSF49870">
    <property type="entry name" value="Osmotin, thaumatin-like protein"/>
    <property type="match status" value="1"/>
</dbReference>
<gene>
    <name evidence="1" type="ORF">Syun_003261</name>
</gene>
<organism evidence="1 2">
    <name type="scientific">Stephania yunnanensis</name>
    <dbReference type="NCBI Taxonomy" id="152371"/>
    <lineage>
        <taxon>Eukaryota</taxon>
        <taxon>Viridiplantae</taxon>
        <taxon>Streptophyta</taxon>
        <taxon>Embryophyta</taxon>
        <taxon>Tracheophyta</taxon>
        <taxon>Spermatophyta</taxon>
        <taxon>Magnoliopsida</taxon>
        <taxon>Ranunculales</taxon>
        <taxon>Menispermaceae</taxon>
        <taxon>Menispermoideae</taxon>
        <taxon>Cissampelideae</taxon>
        <taxon>Stephania</taxon>
    </lineage>
</organism>
<evidence type="ECO:0000313" key="1">
    <source>
        <dbReference type="EMBL" id="KAK9162359.1"/>
    </source>
</evidence>
<dbReference type="AlphaFoldDB" id="A0AAP0L4Q0"/>
<dbReference type="Proteomes" id="UP001420932">
    <property type="component" value="Unassembled WGS sequence"/>
</dbReference>
<dbReference type="EMBL" id="JBBNAF010000002">
    <property type="protein sequence ID" value="KAK9162359.1"/>
    <property type="molecule type" value="Genomic_DNA"/>
</dbReference>
<name>A0AAP0L4Q0_9MAGN</name>
<reference evidence="1 2" key="1">
    <citation type="submission" date="2024-01" db="EMBL/GenBank/DDBJ databases">
        <title>Genome assemblies of Stephania.</title>
        <authorList>
            <person name="Yang L."/>
        </authorList>
    </citation>
    <scope>NUCLEOTIDE SEQUENCE [LARGE SCALE GENOMIC DNA]</scope>
    <source>
        <strain evidence="1">YNDBR</strain>
        <tissue evidence="1">Leaf</tissue>
    </source>
</reference>
<keyword evidence="2" id="KW-1185">Reference proteome</keyword>
<comment type="caution">
    <text evidence="1">The sequence shown here is derived from an EMBL/GenBank/DDBJ whole genome shotgun (WGS) entry which is preliminary data.</text>
</comment>
<dbReference type="PROSITE" id="PS51367">
    <property type="entry name" value="THAUMATIN_2"/>
    <property type="match status" value="1"/>
</dbReference>
<sequence length="164" mass="18083">MLGDVGFDMEGLRVISGFGSVHMDISEGIRGDGEEGRIAREEVTKVIRDVYENPKSCKPTTYSWNFKISCPNAYSYAYDDPTSVVACSGGNYLINQALNEFKILHVCRTAADRGRRRSTTFLEHFGDSLLSHFNDVVSCMSDIGLSKFSALSREGVGGKSFEES</sequence>
<evidence type="ECO:0000313" key="2">
    <source>
        <dbReference type="Proteomes" id="UP001420932"/>
    </source>
</evidence>
<dbReference type="InterPro" id="IPR037176">
    <property type="entry name" value="Osmotin/thaumatin-like_sf"/>
</dbReference>
<proteinExistence type="predicted"/>